<dbReference type="PANTHER" id="PTHR33186">
    <property type="entry name" value="OS10G0136150 PROTEIN-RELATED"/>
    <property type="match status" value="1"/>
</dbReference>
<dbReference type="InterPro" id="IPR056594">
    <property type="entry name" value="AT5G49610-like_b-prop"/>
</dbReference>
<sequence>MASYSSSTALWVVLVGNSDIQSTQAVASVYSSVTGLWGNLVSTALPSKDSGFPTMIYMGMPAVMVGASFYWLLINGDSQGILEFDLDRRSLSCIPMPVEDTDGMGHGNIWVMPAEGGGLGFLFLKCFCAQLWKMKTDCKGVSSWVLGISIDLDELLSLNSEMDPWIVGFAEDNNVVLLWTSVGVFTVQFESLQFKKLFESTYGWYHYYPFEGVYTAVFTYRRSANCLSVHILRFMTSTQALVVETMKLNFCSIHDMIYPDRHVDVMIEQYNFFDFGHYRYLIISVLNA</sequence>
<proteinExistence type="predicted"/>
<dbReference type="PANTHER" id="PTHR33186:SF13">
    <property type="entry name" value="OS10G0138300 PROTEIN"/>
    <property type="match status" value="1"/>
</dbReference>
<evidence type="ECO:0000313" key="2">
    <source>
        <dbReference type="EnsemblPlants" id="EMT29681"/>
    </source>
</evidence>
<dbReference type="AlphaFoldDB" id="M8D0J4"/>
<reference evidence="2" key="1">
    <citation type="submission" date="2015-06" db="UniProtKB">
        <authorList>
            <consortium name="EnsemblPlants"/>
        </authorList>
    </citation>
    <scope>IDENTIFICATION</scope>
</reference>
<protein>
    <recommendedName>
        <fullName evidence="1">F-box protein AT5G49610-like beta-propeller domain-containing protein</fullName>
    </recommendedName>
</protein>
<dbReference type="Pfam" id="PF23635">
    <property type="entry name" value="Beta-prop_AT5G49610-like"/>
    <property type="match status" value="1"/>
</dbReference>
<evidence type="ECO:0000259" key="1">
    <source>
        <dbReference type="Pfam" id="PF23635"/>
    </source>
</evidence>
<feature type="domain" description="F-box protein AT5G49610-like beta-propeller" evidence="1">
    <location>
        <begin position="12"/>
        <end position="218"/>
    </location>
</feature>
<name>M8D0J4_AEGTA</name>
<organism evidence="2">
    <name type="scientific">Aegilops tauschii</name>
    <name type="common">Tausch's goatgrass</name>
    <name type="synonym">Aegilops squarrosa</name>
    <dbReference type="NCBI Taxonomy" id="37682"/>
    <lineage>
        <taxon>Eukaryota</taxon>
        <taxon>Viridiplantae</taxon>
        <taxon>Streptophyta</taxon>
        <taxon>Embryophyta</taxon>
        <taxon>Tracheophyta</taxon>
        <taxon>Spermatophyta</taxon>
        <taxon>Magnoliopsida</taxon>
        <taxon>Liliopsida</taxon>
        <taxon>Poales</taxon>
        <taxon>Poaceae</taxon>
        <taxon>BOP clade</taxon>
        <taxon>Pooideae</taxon>
        <taxon>Triticodae</taxon>
        <taxon>Triticeae</taxon>
        <taxon>Triticinae</taxon>
        <taxon>Aegilops</taxon>
    </lineage>
</organism>
<accession>M8D0J4</accession>
<dbReference type="EnsemblPlants" id="EMT29681">
    <property type="protein sequence ID" value="EMT29681"/>
    <property type="gene ID" value="F775_19339"/>
</dbReference>